<feature type="region of interest" description="Disordered" evidence="2">
    <location>
        <begin position="1"/>
        <end position="74"/>
    </location>
</feature>
<evidence type="ECO:0000256" key="1">
    <source>
        <dbReference type="ARBA" id="ARBA00022737"/>
    </source>
</evidence>
<dbReference type="OrthoDB" id="5876933at2759"/>
<dbReference type="EMBL" id="JPKZ01001398">
    <property type="protein sequence ID" value="KHN82145.1"/>
    <property type="molecule type" value="Genomic_DNA"/>
</dbReference>
<evidence type="ECO:0000256" key="2">
    <source>
        <dbReference type="SAM" id="MobiDB-lite"/>
    </source>
</evidence>
<dbReference type="AlphaFoldDB" id="A0A0B2VM78"/>
<dbReference type="GO" id="GO:0005581">
    <property type="term" value="C:collagen trimer"/>
    <property type="evidence" value="ECO:0007669"/>
    <property type="project" value="UniProtKB-KW"/>
</dbReference>
<keyword evidence="4" id="KW-1185">Reference proteome</keyword>
<dbReference type="PANTHER" id="PTHR24637:SF421">
    <property type="entry name" value="CUTICLE COLLAGEN DPY-2"/>
    <property type="match status" value="1"/>
</dbReference>
<keyword evidence="1" id="KW-0677">Repeat</keyword>
<sequence>MGRPGIPGDDVIISKQLPGLKGPPGSPGNPGQPGIPGPTAAPGRMGLRGPMGVPGTPGRPGMTGPPGRAGNPGLPGVDAQYCRCPLRSPSMYNVQVAPLVERARFYRPEYAPVQRPPIPSQVYAAREINYSQGRPPAYFGVPQQWRRNY</sequence>
<dbReference type="InterPro" id="IPR008160">
    <property type="entry name" value="Collagen"/>
</dbReference>
<feature type="compositionally biased region" description="Low complexity" evidence="2">
    <location>
        <begin position="48"/>
        <end position="66"/>
    </location>
</feature>
<evidence type="ECO:0000313" key="3">
    <source>
        <dbReference type="EMBL" id="KHN82145.1"/>
    </source>
</evidence>
<keyword evidence="3" id="KW-0176">Collagen</keyword>
<dbReference type="PANTHER" id="PTHR24637">
    <property type="entry name" value="COLLAGEN"/>
    <property type="match status" value="1"/>
</dbReference>
<organism evidence="3 4">
    <name type="scientific">Toxocara canis</name>
    <name type="common">Canine roundworm</name>
    <dbReference type="NCBI Taxonomy" id="6265"/>
    <lineage>
        <taxon>Eukaryota</taxon>
        <taxon>Metazoa</taxon>
        <taxon>Ecdysozoa</taxon>
        <taxon>Nematoda</taxon>
        <taxon>Chromadorea</taxon>
        <taxon>Rhabditida</taxon>
        <taxon>Spirurina</taxon>
        <taxon>Ascaridomorpha</taxon>
        <taxon>Ascaridoidea</taxon>
        <taxon>Toxocaridae</taxon>
        <taxon>Toxocara</taxon>
    </lineage>
</organism>
<name>A0A0B2VM78_TOXCA</name>
<evidence type="ECO:0000313" key="4">
    <source>
        <dbReference type="Proteomes" id="UP000031036"/>
    </source>
</evidence>
<gene>
    <name evidence="3" type="primary">col-90</name>
    <name evidence="3" type="ORF">Tcan_17949</name>
</gene>
<proteinExistence type="predicted"/>
<accession>A0A0B2VM78</accession>
<comment type="caution">
    <text evidence="3">The sequence shown here is derived from an EMBL/GenBank/DDBJ whole genome shotgun (WGS) entry which is preliminary data.</text>
</comment>
<dbReference type="STRING" id="6265.A0A0B2VM78"/>
<protein>
    <submittedName>
        <fullName evidence="3">Putative cuticle collagen 90</fullName>
    </submittedName>
</protein>
<dbReference type="Proteomes" id="UP000031036">
    <property type="component" value="Unassembled WGS sequence"/>
</dbReference>
<reference evidence="3 4" key="1">
    <citation type="submission" date="2014-11" db="EMBL/GenBank/DDBJ databases">
        <title>Genetic blueprint of the zoonotic pathogen Toxocara canis.</title>
        <authorList>
            <person name="Zhu X.-Q."/>
            <person name="Korhonen P.K."/>
            <person name="Cai H."/>
            <person name="Young N.D."/>
            <person name="Nejsum P."/>
            <person name="von Samson-Himmelstjerna G."/>
            <person name="Boag P.R."/>
            <person name="Tan P."/>
            <person name="Li Q."/>
            <person name="Min J."/>
            <person name="Yang Y."/>
            <person name="Wang X."/>
            <person name="Fang X."/>
            <person name="Hall R.S."/>
            <person name="Hofmann A."/>
            <person name="Sternberg P.W."/>
            <person name="Jex A.R."/>
            <person name="Gasser R.B."/>
        </authorList>
    </citation>
    <scope>NUCLEOTIDE SEQUENCE [LARGE SCALE GENOMIC DNA]</scope>
    <source>
        <strain evidence="3">PN_DK_2014</strain>
    </source>
</reference>
<dbReference type="OMA" id="REINYSQ"/>
<dbReference type="Pfam" id="PF01391">
    <property type="entry name" value="Collagen"/>
    <property type="match status" value="1"/>
</dbReference>